<sequence>MSLFQYEPLDLTGQSFRLLMLHPGSTSQISCDIFQASLDLDVIIPYEALSYAWGSTELSASITANGETLCITNNLFTALKDLRDDFLSRVMWIDAICIDQNNIAERGHQVGQMASIYRKAEQVVIWLGPSTFERKLLLECLRKLQQGWKRQKSHADLTWAQKNGSAIRHSSDLDQAVFADVQRNALVSLLDEPWFTRIWVLQEVSNARAASIYCGRWSIQASTLNIAAKVIGVAPDDGCQAVLDLFPDSFTRRSPRKNMLSVLLQRFRKSKASDPRDMVYALLAIASDVSQSDSGSLLLPDYFKTEEQLVQDLKKYLFLDLRYCKVILARTMVSFLEELPQWTGRVLNGIVAAGIPDHIRTLLERGQKFTVNKEVIDKIHHWRPAEALSNLSQVEHPNFQFDLEGVESSLELCDYATAEKLLRLYGEKISINPKFLNQLLEIGRKKSLEKSLERLARCSSNG</sequence>
<feature type="domain" description="Heterokaryon incompatibility" evidence="1">
    <location>
        <begin position="46"/>
        <end position="203"/>
    </location>
</feature>
<dbReference type="PANTHER" id="PTHR24148:SF73">
    <property type="entry name" value="HET DOMAIN PROTEIN (AFU_ORTHOLOGUE AFUA_8G01020)"/>
    <property type="match status" value="1"/>
</dbReference>
<dbReference type="GeneID" id="34563028"/>
<dbReference type="PANTHER" id="PTHR24148">
    <property type="entry name" value="ANKYRIN REPEAT DOMAIN-CONTAINING PROTEIN 39 HOMOLOG-RELATED"/>
    <property type="match status" value="1"/>
</dbReference>
<keyword evidence="3" id="KW-1185">Reference proteome</keyword>
<dbReference type="Proteomes" id="UP000176998">
    <property type="component" value="Unassembled WGS sequence"/>
</dbReference>
<comment type="caution">
    <text evidence="2">The sequence shown here is derived from an EMBL/GenBank/DDBJ whole genome shotgun (WGS) entry which is preliminary data.</text>
</comment>
<evidence type="ECO:0000313" key="2">
    <source>
        <dbReference type="EMBL" id="OHE94782.1"/>
    </source>
</evidence>
<name>A0A1G4B0F4_9PEZI</name>
<dbReference type="EMBL" id="MJBS01000093">
    <property type="protein sequence ID" value="OHE94782.1"/>
    <property type="molecule type" value="Genomic_DNA"/>
</dbReference>
<dbReference type="AlphaFoldDB" id="A0A1G4B0F4"/>
<proteinExistence type="predicted"/>
<gene>
    <name evidence="2" type="ORF">CORC01_09889</name>
</gene>
<protein>
    <submittedName>
        <fullName evidence="2">HET domain-containing protein</fullName>
    </submittedName>
</protein>
<evidence type="ECO:0000313" key="3">
    <source>
        <dbReference type="Proteomes" id="UP000176998"/>
    </source>
</evidence>
<dbReference type="InterPro" id="IPR052895">
    <property type="entry name" value="HetReg/Transcr_Mod"/>
</dbReference>
<accession>A0A1G4B0F4</accession>
<dbReference type="Pfam" id="PF06985">
    <property type="entry name" value="HET"/>
    <property type="match status" value="1"/>
</dbReference>
<dbReference type="OrthoDB" id="194358at2759"/>
<organism evidence="2 3">
    <name type="scientific">Colletotrichum orchidophilum</name>
    <dbReference type="NCBI Taxonomy" id="1209926"/>
    <lineage>
        <taxon>Eukaryota</taxon>
        <taxon>Fungi</taxon>
        <taxon>Dikarya</taxon>
        <taxon>Ascomycota</taxon>
        <taxon>Pezizomycotina</taxon>
        <taxon>Sordariomycetes</taxon>
        <taxon>Hypocreomycetidae</taxon>
        <taxon>Glomerellales</taxon>
        <taxon>Glomerellaceae</taxon>
        <taxon>Colletotrichum</taxon>
    </lineage>
</organism>
<reference evidence="2 3" key="1">
    <citation type="submission" date="2016-09" db="EMBL/GenBank/DDBJ databases">
        <authorList>
            <person name="Capua I."/>
            <person name="De Benedictis P."/>
            <person name="Joannis T."/>
            <person name="Lombin L.H."/>
            <person name="Cattoli G."/>
        </authorList>
    </citation>
    <scope>NUCLEOTIDE SEQUENCE [LARGE SCALE GENOMIC DNA]</scope>
    <source>
        <strain evidence="2 3">IMI 309357</strain>
    </source>
</reference>
<dbReference type="InterPro" id="IPR010730">
    <property type="entry name" value="HET"/>
</dbReference>
<evidence type="ECO:0000259" key="1">
    <source>
        <dbReference type="Pfam" id="PF06985"/>
    </source>
</evidence>
<dbReference type="STRING" id="1209926.A0A1G4B0F4"/>
<dbReference type="RefSeq" id="XP_022471944.1">
    <property type="nucleotide sequence ID" value="XM_022621518.1"/>
</dbReference>